<dbReference type="SMART" id="SM01381">
    <property type="entry name" value="7TM_GPCR_Srsx"/>
    <property type="match status" value="1"/>
</dbReference>
<organism evidence="7 8">
    <name type="scientific">Dictyocaulus viviparus</name>
    <name type="common">Bovine lungworm</name>
    <dbReference type="NCBI Taxonomy" id="29172"/>
    <lineage>
        <taxon>Eukaryota</taxon>
        <taxon>Metazoa</taxon>
        <taxon>Ecdysozoa</taxon>
        <taxon>Nematoda</taxon>
        <taxon>Chromadorea</taxon>
        <taxon>Rhabditida</taxon>
        <taxon>Rhabditina</taxon>
        <taxon>Rhabditomorpha</taxon>
        <taxon>Strongyloidea</taxon>
        <taxon>Metastrongylidae</taxon>
        <taxon>Dictyocaulus</taxon>
    </lineage>
</organism>
<dbReference type="SUPFAM" id="SSF81321">
    <property type="entry name" value="Family A G protein-coupled receptor-like"/>
    <property type="match status" value="1"/>
</dbReference>
<reference evidence="8" key="2">
    <citation type="journal article" date="2016" name="Sci. Rep.">
        <title>Dictyocaulus viviparus genome, variome and transcriptome elucidate lungworm biology and support future intervention.</title>
        <authorList>
            <person name="McNulty S.N."/>
            <person name="Strube C."/>
            <person name="Rosa B.A."/>
            <person name="Martin J.C."/>
            <person name="Tyagi R."/>
            <person name="Choi Y.J."/>
            <person name="Wang Q."/>
            <person name="Hallsworth Pepin K."/>
            <person name="Zhang X."/>
            <person name="Ozersky P."/>
            <person name="Wilson R.K."/>
            <person name="Sternberg P.W."/>
            <person name="Gasser R.B."/>
            <person name="Mitreva M."/>
        </authorList>
    </citation>
    <scope>NUCLEOTIDE SEQUENCE [LARGE SCALE GENOMIC DNA]</scope>
    <source>
        <strain evidence="8">HannoverDv2000</strain>
    </source>
</reference>
<dbReference type="Proteomes" id="UP000053766">
    <property type="component" value="Unassembled WGS sequence"/>
</dbReference>
<dbReference type="OrthoDB" id="5864694at2759"/>
<dbReference type="Gene3D" id="1.20.1070.10">
    <property type="entry name" value="Rhodopsin 7-helix transmembrane proteins"/>
    <property type="match status" value="1"/>
</dbReference>
<evidence type="ECO:0000256" key="1">
    <source>
        <dbReference type="ARBA" id="ARBA00004370"/>
    </source>
</evidence>
<evidence type="ECO:0000259" key="6">
    <source>
        <dbReference type="PROSITE" id="PS50262"/>
    </source>
</evidence>
<feature type="transmembrane region" description="Helical" evidence="5">
    <location>
        <begin position="123"/>
        <end position="144"/>
    </location>
</feature>
<evidence type="ECO:0000313" key="8">
    <source>
        <dbReference type="Proteomes" id="UP000053766"/>
    </source>
</evidence>
<keyword evidence="3 5" id="KW-1133">Transmembrane helix</keyword>
<name>A0A0D8XFY5_DICVI</name>
<dbReference type="PANTHER" id="PTHR23360">
    <property type="entry name" value="G-PROTEIN COUPLED RECEPTORS FAMILY 1 PROFILE DOMAIN-CONTAINING PROTEIN-RELATED"/>
    <property type="match status" value="1"/>
</dbReference>
<dbReference type="InterPro" id="IPR017452">
    <property type="entry name" value="GPCR_Rhodpsn_7TM"/>
</dbReference>
<dbReference type="PROSITE" id="PS50262">
    <property type="entry name" value="G_PROTEIN_RECEP_F1_2"/>
    <property type="match status" value="1"/>
</dbReference>
<dbReference type="Pfam" id="PF10320">
    <property type="entry name" value="7TM_GPCR_Srsx"/>
    <property type="match status" value="1"/>
</dbReference>
<evidence type="ECO:0000256" key="3">
    <source>
        <dbReference type="ARBA" id="ARBA00022989"/>
    </source>
</evidence>
<keyword evidence="4 5" id="KW-0472">Membrane</keyword>
<reference evidence="7 8" key="1">
    <citation type="submission" date="2013-11" db="EMBL/GenBank/DDBJ databases">
        <title>Draft genome of the bovine lungworm Dictyocaulus viviparus.</title>
        <authorList>
            <person name="Mitreva M."/>
        </authorList>
    </citation>
    <scope>NUCLEOTIDE SEQUENCE [LARGE SCALE GENOMIC DNA]</scope>
    <source>
        <strain evidence="7 8">HannoverDv2000</strain>
    </source>
</reference>
<protein>
    <recommendedName>
        <fullName evidence="6">G-protein coupled receptors family 1 profile domain-containing protein</fullName>
    </recommendedName>
</protein>
<keyword evidence="8" id="KW-1185">Reference proteome</keyword>
<evidence type="ECO:0000313" key="7">
    <source>
        <dbReference type="EMBL" id="KJH43590.1"/>
    </source>
</evidence>
<feature type="transmembrane region" description="Helical" evidence="5">
    <location>
        <begin position="12"/>
        <end position="33"/>
    </location>
</feature>
<feature type="transmembrane region" description="Helical" evidence="5">
    <location>
        <begin position="81"/>
        <end position="103"/>
    </location>
</feature>
<feature type="transmembrane region" description="Helical" evidence="5">
    <location>
        <begin position="45"/>
        <end position="69"/>
    </location>
</feature>
<keyword evidence="2 5" id="KW-0812">Transmembrane</keyword>
<dbReference type="PRINTS" id="PR00237">
    <property type="entry name" value="GPCRRHODOPSN"/>
</dbReference>
<dbReference type="AlphaFoldDB" id="A0A0D8XFY5"/>
<dbReference type="InterPro" id="IPR000276">
    <property type="entry name" value="GPCR_Rhodpsn"/>
</dbReference>
<dbReference type="InterPro" id="IPR019424">
    <property type="entry name" value="7TM_GPCR_Srsx"/>
</dbReference>
<feature type="domain" description="G-protein coupled receptors family 1 profile" evidence="6">
    <location>
        <begin position="24"/>
        <end position="145"/>
    </location>
</feature>
<proteinExistence type="predicted"/>
<dbReference type="CDD" id="cd00637">
    <property type="entry name" value="7tm_classA_rhodopsin-like"/>
    <property type="match status" value="1"/>
</dbReference>
<comment type="subcellular location">
    <subcellularLocation>
        <location evidence="1">Membrane</location>
    </subcellularLocation>
</comment>
<dbReference type="PANTHER" id="PTHR23360:SF7">
    <property type="entry name" value="G-PROTEIN COUPLED RECEPTORS FAMILY 1 PROFILE DOMAIN-CONTAINING PROTEIN"/>
    <property type="match status" value="1"/>
</dbReference>
<evidence type="ECO:0000256" key="4">
    <source>
        <dbReference type="ARBA" id="ARBA00023136"/>
    </source>
</evidence>
<sequence>MNPSVVPISYLLFYTIIPTLSIIGNALIVYITVRSESLRSSCNILIALISASDVLRSFSHYVMIASYEFTEYHQIRHDFCVYLQLIPLFGLLLSSVLLFTVALDRLLSLQKFYSGIIIQWKKLYTAALILPGFIYASFMVVWVLSNQKSQDSGSGDDAAKYYRTYDEEFSFKDDRLHYRNSDGWYGI</sequence>
<dbReference type="GO" id="GO:0016020">
    <property type="term" value="C:membrane"/>
    <property type="evidence" value="ECO:0007669"/>
    <property type="project" value="UniProtKB-SubCell"/>
</dbReference>
<accession>A0A0D8XFY5</accession>
<evidence type="ECO:0000256" key="2">
    <source>
        <dbReference type="ARBA" id="ARBA00022692"/>
    </source>
</evidence>
<dbReference type="STRING" id="29172.A0A0D8XFY5"/>
<dbReference type="GO" id="GO:0004930">
    <property type="term" value="F:G protein-coupled receptor activity"/>
    <property type="evidence" value="ECO:0007669"/>
    <property type="project" value="InterPro"/>
</dbReference>
<dbReference type="EMBL" id="KN716544">
    <property type="protein sequence ID" value="KJH43590.1"/>
    <property type="molecule type" value="Genomic_DNA"/>
</dbReference>
<evidence type="ECO:0000256" key="5">
    <source>
        <dbReference type="SAM" id="Phobius"/>
    </source>
</evidence>
<dbReference type="InterPro" id="IPR047130">
    <property type="entry name" value="7TM_GPCR_Srsx_nematod"/>
</dbReference>
<gene>
    <name evidence="7" type="ORF">DICVIV_10389</name>
</gene>